<dbReference type="InterPro" id="IPR039425">
    <property type="entry name" value="RNA_pol_sigma-70-like"/>
</dbReference>
<evidence type="ECO:0000259" key="6">
    <source>
        <dbReference type="Pfam" id="PF04542"/>
    </source>
</evidence>
<dbReference type="SUPFAM" id="SSF88946">
    <property type="entry name" value="Sigma2 domain of RNA polymerase sigma factors"/>
    <property type="match status" value="1"/>
</dbReference>
<protein>
    <submittedName>
        <fullName evidence="7">RNA polymerase sigma factor, sigma-70 family</fullName>
    </submittedName>
</protein>
<keyword evidence="5" id="KW-0804">Transcription</keyword>
<keyword evidence="2" id="KW-0805">Transcription regulation</keyword>
<evidence type="ECO:0000313" key="7">
    <source>
        <dbReference type="EMBL" id="SNZ04815.1"/>
    </source>
</evidence>
<comment type="similarity">
    <text evidence="1">Belongs to the sigma-70 factor family. ECF subfamily.</text>
</comment>
<keyword evidence="8" id="KW-1185">Reference proteome</keyword>
<evidence type="ECO:0000256" key="5">
    <source>
        <dbReference type="ARBA" id="ARBA00023163"/>
    </source>
</evidence>
<dbReference type="InterPro" id="IPR007627">
    <property type="entry name" value="RNA_pol_sigma70_r2"/>
</dbReference>
<dbReference type="EMBL" id="OBEK01000001">
    <property type="protein sequence ID" value="SNZ04815.1"/>
    <property type="molecule type" value="Genomic_DNA"/>
</dbReference>
<keyword evidence="3" id="KW-0731">Sigma factor</keyword>
<dbReference type="Pfam" id="PF04542">
    <property type="entry name" value="Sigma70_r2"/>
    <property type="match status" value="1"/>
</dbReference>
<gene>
    <name evidence="7" type="ORF">SAMN05421503_0773</name>
</gene>
<evidence type="ECO:0000256" key="1">
    <source>
        <dbReference type="ARBA" id="ARBA00010641"/>
    </source>
</evidence>
<dbReference type="AlphaFoldDB" id="A0A285N5R3"/>
<organism evidence="7 8">
    <name type="scientific">Terribacillus aidingensis</name>
    <dbReference type="NCBI Taxonomy" id="586416"/>
    <lineage>
        <taxon>Bacteria</taxon>
        <taxon>Bacillati</taxon>
        <taxon>Bacillota</taxon>
        <taxon>Bacilli</taxon>
        <taxon>Bacillales</taxon>
        <taxon>Bacillaceae</taxon>
        <taxon>Terribacillus</taxon>
    </lineage>
</organism>
<dbReference type="SUPFAM" id="SSF88659">
    <property type="entry name" value="Sigma3 and sigma4 domains of RNA polymerase sigma factors"/>
    <property type="match status" value="1"/>
</dbReference>
<feature type="domain" description="RNA polymerase sigma-70 region 2" evidence="6">
    <location>
        <begin position="13"/>
        <end position="75"/>
    </location>
</feature>
<dbReference type="PANTHER" id="PTHR43133">
    <property type="entry name" value="RNA POLYMERASE ECF-TYPE SIGMA FACTO"/>
    <property type="match status" value="1"/>
</dbReference>
<evidence type="ECO:0000313" key="8">
    <source>
        <dbReference type="Proteomes" id="UP000219356"/>
    </source>
</evidence>
<dbReference type="InterPro" id="IPR013324">
    <property type="entry name" value="RNA_pol_sigma_r3/r4-like"/>
</dbReference>
<dbReference type="Gene3D" id="1.10.1740.10">
    <property type="match status" value="1"/>
</dbReference>
<evidence type="ECO:0000256" key="4">
    <source>
        <dbReference type="ARBA" id="ARBA00023125"/>
    </source>
</evidence>
<dbReference type="InterPro" id="IPR014284">
    <property type="entry name" value="RNA_pol_sigma-70_dom"/>
</dbReference>
<accession>A0A285N5R3</accession>
<dbReference type="InterPro" id="IPR013325">
    <property type="entry name" value="RNA_pol_sigma_r2"/>
</dbReference>
<dbReference type="NCBIfam" id="TIGR02937">
    <property type="entry name" value="sigma70-ECF"/>
    <property type="match status" value="1"/>
</dbReference>
<evidence type="ECO:0000256" key="2">
    <source>
        <dbReference type="ARBA" id="ARBA00023015"/>
    </source>
</evidence>
<dbReference type="InterPro" id="IPR036388">
    <property type="entry name" value="WH-like_DNA-bd_sf"/>
</dbReference>
<name>A0A285N5R3_9BACI</name>
<dbReference type="GO" id="GO:0003677">
    <property type="term" value="F:DNA binding"/>
    <property type="evidence" value="ECO:0007669"/>
    <property type="project" value="UniProtKB-KW"/>
</dbReference>
<dbReference type="Gene3D" id="1.10.10.10">
    <property type="entry name" value="Winged helix-like DNA-binding domain superfamily/Winged helix DNA-binding domain"/>
    <property type="match status" value="1"/>
</dbReference>
<keyword evidence="4" id="KW-0238">DNA-binding</keyword>
<dbReference type="PANTHER" id="PTHR43133:SF8">
    <property type="entry name" value="RNA POLYMERASE SIGMA FACTOR HI_1459-RELATED"/>
    <property type="match status" value="1"/>
</dbReference>
<proteinExistence type="inferred from homology"/>
<dbReference type="GO" id="GO:0006352">
    <property type="term" value="P:DNA-templated transcription initiation"/>
    <property type="evidence" value="ECO:0007669"/>
    <property type="project" value="InterPro"/>
</dbReference>
<dbReference type="GO" id="GO:0016987">
    <property type="term" value="F:sigma factor activity"/>
    <property type="evidence" value="ECO:0007669"/>
    <property type="project" value="UniProtKB-KW"/>
</dbReference>
<reference evidence="8" key="1">
    <citation type="submission" date="2017-09" db="EMBL/GenBank/DDBJ databases">
        <authorList>
            <person name="Varghese N."/>
            <person name="Submissions S."/>
        </authorList>
    </citation>
    <scope>NUCLEOTIDE SEQUENCE [LARGE SCALE GENOMIC DNA]</scope>
    <source>
        <strain evidence="8">CGMCC 1.8913</strain>
    </source>
</reference>
<dbReference type="Proteomes" id="UP000219356">
    <property type="component" value="Unassembled WGS sequence"/>
</dbReference>
<sequence>MDIRSKDFDAILDQYKNMIHYHIHRMRVRDPHDEFLSEGIMALFLACKGYDETKGNFDSYVSRMIRYRLIDYLRKIIREQEKTDLIINEAHTQAAIQQELDFLEKEEFWQNVKRTLTDKQYKYVYWRFERKLPIKEIARIENATVDAVKNWGREVRRKLKEQPFILECKKNS</sequence>
<evidence type="ECO:0000256" key="3">
    <source>
        <dbReference type="ARBA" id="ARBA00023082"/>
    </source>
</evidence>